<dbReference type="Proteomes" id="UP000287243">
    <property type="component" value="Chromosome"/>
</dbReference>
<sequence>MKAARPYKDINVFSEIWNYRTLKKFCRLQGADLFGVADVSNIKDEFELVEDVKKGLNKAVCLGVALSGPILSEIEAQPTKLYFHHYRTANMFLDQTAFSVCRWLQNKGAAALPIPASQILDWQKQSAHLSHKKIGQLAGLGWIGRNNLLVSERYGAQFRLVTILTDFRLKADRPLRRGCGPCRACVAACPVGAIRDNCENFGHLECFEKLKGFQRENVVGQYICGICVKACGGKHGKKNTALNGPVEDQQGHHIRPLS</sequence>
<dbReference type="InterPro" id="IPR017896">
    <property type="entry name" value="4Fe4S_Fe-S-bd"/>
</dbReference>
<protein>
    <recommendedName>
        <fullName evidence="1">4Fe-4S ferredoxin-type domain-containing protein</fullName>
    </recommendedName>
</protein>
<dbReference type="EMBL" id="CP019384">
    <property type="protein sequence ID" value="QAT17455.1"/>
    <property type="molecule type" value="Genomic_DNA"/>
</dbReference>
<name>A0A410P5K0_VELA1</name>
<proteinExistence type="predicted"/>
<accession>A0A410P5K0</accession>
<gene>
    <name evidence="2" type="ORF">BU251_06875</name>
</gene>
<dbReference type="PANTHER" id="PTHR42827:SF1">
    <property type="entry name" value="IRON-SULFUR CLUSTER-BINDING PROTEIN"/>
    <property type="match status" value="1"/>
</dbReference>
<dbReference type="AlphaFoldDB" id="A0A410P5K0"/>
<dbReference type="SUPFAM" id="SSF46548">
    <property type="entry name" value="alpha-helical ferredoxin"/>
    <property type="match status" value="1"/>
</dbReference>
<evidence type="ECO:0000313" key="2">
    <source>
        <dbReference type="EMBL" id="QAT17455.1"/>
    </source>
</evidence>
<reference evidence="2 3" key="1">
    <citation type="submission" date="2017-01" db="EMBL/GenBank/DDBJ databases">
        <title>First insights into the biology of 'candidatus Vampirococcus archaeovorus'.</title>
        <authorList>
            <person name="Kizina J."/>
            <person name="Jordan S."/>
            <person name="Stueber K."/>
            <person name="Reinhardt R."/>
            <person name="Harder J."/>
        </authorList>
    </citation>
    <scope>NUCLEOTIDE SEQUENCE [LARGE SCALE GENOMIC DNA]</scope>
    <source>
        <strain evidence="2 3">LiM</strain>
    </source>
</reference>
<dbReference type="PROSITE" id="PS51379">
    <property type="entry name" value="4FE4S_FER_2"/>
    <property type="match status" value="1"/>
</dbReference>
<keyword evidence="3" id="KW-1185">Reference proteome</keyword>
<feature type="domain" description="4Fe-4S ferredoxin-type" evidence="1">
    <location>
        <begin position="167"/>
        <end position="199"/>
    </location>
</feature>
<evidence type="ECO:0000313" key="3">
    <source>
        <dbReference type="Proteomes" id="UP000287243"/>
    </source>
</evidence>
<organism evidence="2 3">
    <name type="scientific">Velamenicoccus archaeovorus</name>
    <dbReference type="NCBI Taxonomy" id="1930593"/>
    <lineage>
        <taxon>Bacteria</taxon>
        <taxon>Pseudomonadati</taxon>
        <taxon>Candidatus Omnitrophota</taxon>
        <taxon>Candidatus Velamenicoccus</taxon>
    </lineage>
</organism>
<evidence type="ECO:0000259" key="1">
    <source>
        <dbReference type="PROSITE" id="PS51379"/>
    </source>
</evidence>
<dbReference type="OrthoDB" id="165469at2"/>
<dbReference type="KEGG" id="vai:BU251_06875"/>
<dbReference type="PANTHER" id="PTHR42827">
    <property type="entry name" value="IRON-SULFUR CLUSTER-BINDING PROTEIN-RELATED"/>
    <property type="match status" value="1"/>
</dbReference>